<feature type="coiled-coil region" evidence="5">
    <location>
        <begin position="509"/>
        <end position="603"/>
    </location>
</feature>
<feature type="compositionally biased region" description="Basic and acidic residues" evidence="6">
    <location>
        <begin position="147"/>
        <end position="156"/>
    </location>
</feature>
<dbReference type="Gene3D" id="2.60.120.260">
    <property type="entry name" value="Galactose-binding domain-like"/>
    <property type="match status" value="1"/>
</dbReference>
<evidence type="ECO:0000256" key="1">
    <source>
        <dbReference type="ARBA" id="ARBA00004308"/>
    </source>
</evidence>
<keyword evidence="2 7" id="KW-0812">Transmembrane</keyword>
<feature type="compositionally biased region" description="Polar residues" evidence="6">
    <location>
        <begin position="157"/>
        <end position="169"/>
    </location>
</feature>
<feature type="compositionally biased region" description="Polar residues" evidence="6">
    <location>
        <begin position="466"/>
        <end position="475"/>
    </location>
</feature>
<dbReference type="PANTHER" id="PTHR12953">
    <property type="entry name" value="MEMBRANE PROTEIN CH1 RELATED"/>
    <property type="match status" value="1"/>
</dbReference>
<feature type="compositionally biased region" description="Basic and acidic residues" evidence="6">
    <location>
        <begin position="86"/>
        <end position="113"/>
    </location>
</feature>
<protein>
    <submittedName>
        <fullName evidence="10">Uncharacterized protein SLP1-like</fullName>
    </submittedName>
</protein>
<dbReference type="InterPro" id="IPR008979">
    <property type="entry name" value="Galactose-bd-like_sf"/>
</dbReference>
<evidence type="ECO:0000256" key="3">
    <source>
        <dbReference type="ARBA" id="ARBA00022989"/>
    </source>
</evidence>
<evidence type="ECO:0000313" key="10">
    <source>
        <dbReference type="RefSeq" id="XP_010477561.1"/>
    </source>
</evidence>
<evidence type="ECO:0000259" key="8">
    <source>
        <dbReference type="PROSITE" id="PS51469"/>
    </source>
</evidence>
<evidence type="ECO:0000256" key="6">
    <source>
        <dbReference type="SAM" id="MobiDB-lite"/>
    </source>
</evidence>
<feature type="compositionally biased region" description="Polar residues" evidence="6">
    <location>
        <begin position="131"/>
        <end position="145"/>
    </location>
</feature>
<feature type="compositionally biased region" description="Basic and acidic residues" evidence="6">
    <location>
        <begin position="423"/>
        <end position="435"/>
    </location>
</feature>
<sequence>MQRLCRTRTRTRTRVSDNGRSNNSFYKVSLSLVFLLWLLSFLSTLYAKDAALTNSVGIVDLDDGQSDVKAVPFDASSILKPSSVHDISDLSRSDDTNPIKESEEKEKSVKEAEANSIVSGSGIEESKDSFISKQSEINKTDTTGNDAEGKDTDFSKQSEMNNTGTWNDTQGKDDNFVKQIQLNETSTRNGTESKYNEFLKQNNMNKTDSGNVTETNVSKVDQPSRAVPLGLDEFKSRTSNSRNKSLSDQVSGVIHRMEPGGKEYNYASASKGAKVLSSNKEAKGAASILSRDSDKYLRNPCSTEGKFVVVELSEETLVNTIKLANFEHYSSNLKEFELQGTLVYPTDTWVHMGNFTASNVKHEQNFTLLDPKWVRYLKLKFLSHYGSEFYCTLSLMEVYGVDAVERMLEDLISVQDNKNTFKTREGDLEQKEKKPVQQAESCEGDACDERSMKKENEREAPPENMLSKTEASMAKNSNKLAEPVEEMRHHQPGSRMPGDTVLKILMQKLRSLDLNLSVLERYLEELNTRYGNIFKEMDREAVVREHAIVTLRLDLEGMKERQERMVSEAEEMKEWRKRLEAEMERAEKEKENVKERLEQVWQRLEWMEKKGLMVFTVCLAFGTIAAIAVVVGMGTGRAEKTVGGAWILLLISSTFIMFVLSL</sequence>
<dbReference type="PROSITE" id="PS51469">
    <property type="entry name" value="SUN"/>
    <property type="match status" value="1"/>
</dbReference>
<feature type="domain" description="SUN" evidence="8">
    <location>
        <begin position="239"/>
        <end position="403"/>
    </location>
</feature>
<reference evidence="10" key="2">
    <citation type="submission" date="2025-08" db="UniProtKB">
        <authorList>
            <consortium name="RefSeq"/>
        </authorList>
    </citation>
    <scope>IDENTIFICATION</scope>
    <source>
        <tissue evidence="10">Leaf</tissue>
    </source>
</reference>
<dbReference type="Proteomes" id="UP000694864">
    <property type="component" value="Chromosome 17"/>
</dbReference>
<comment type="subcellular location">
    <subcellularLocation>
        <location evidence="1">Endomembrane system</location>
    </subcellularLocation>
</comment>
<feature type="compositionally biased region" description="Basic and acidic residues" evidence="6">
    <location>
        <begin position="447"/>
        <end position="461"/>
    </location>
</feature>
<dbReference type="Pfam" id="PF07738">
    <property type="entry name" value="Sad1_UNC"/>
    <property type="match status" value="1"/>
</dbReference>
<keyword evidence="4 7" id="KW-0472">Membrane</keyword>
<feature type="transmembrane region" description="Helical" evidence="7">
    <location>
        <begin position="612"/>
        <end position="631"/>
    </location>
</feature>
<gene>
    <name evidence="10" type="primary">LOC104756638</name>
</gene>
<evidence type="ECO:0000256" key="5">
    <source>
        <dbReference type="SAM" id="Coils"/>
    </source>
</evidence>
<dbReference type="PANTHER" id="PTHR12953:SF0">
    <property type="entry name" value="SUN DOMAIN-CONTAINING OSSIFICATION FACTOR"/>
    <property type="match status" value="1"/>
</dbReference>
<name>A0ABM0WXH0_CAMSA</name>
<dbReference type="SUPFAM" id="SSF49785">
    <property type="entry name" value="Galactose-binding domain-like"/>
    <property type="match status" value="1"/>
</dbReference>
<evidence type="ECO:0000256" key="2">
    <source>
        <dbReference type="ARBA" id="ARBA00022692"/>
    </source>
</evidence>
<dbReference type="GeneID" id="104756638"/>
<dbReference type="InterPro" id="IPR045120">
    <property type="entry name" value="Suco/Slp1-like"/>
</dbReference>
<evidence type="ECO:0000256" key="4">
    <source>
        <dbReference type="ARBA" id="ARBA00023136"/>
    </source>
</evidence>
<feature type="region of interest" description="Disordered" evidence="6">
    <location>
        <begin position="203"/>
        <end position="222"/>
    </location>
</feature>
<evidence type="ECO:0000313" key="9">
    <source>
        <dbReference type="Proteomes" id="UP000694864"/>
    </source>
</evidence>
<organism evidence="9 10">
    <name type="scientific">Camelina sativa</name>
    <name type="common">False flax</name>
    <name type="synonym">Myagrum sativum</name>
    <dbReference type="NCBI Taxonomy" id="90675"/>
    <lineage>
        <taxon>Eukaryota</taxon>
        <taxon>Viridiplantae</taxon>
        <taxon>Streptophyta</taxon>
        <taxon>Embryophyta</taxon>
        <taxon>Tracheophyta</taxon>
        <taxon>Spermatophyta</taxon>
        <taxon>Magnoliopsida</taxon>
        <taxon>eudicotyledons</taxon>
        <taxon>Gunneridae</taxon>
        <taxon>Pentapetalae</taxon>
        <taxon>rosids</taxon>
        <taxon>malvids</taxon>
        <taxon>Brassicales</taxon>
        <taxon>Brassicaceae</taxon>
        <taxon>Camelineae</taxon>
        <taxon>Camelina</taxon>
    </lineage>
</organism>
<accession>A0ABM0WXH0</accession>
<keyword evidence="5" id="KW-0175">Coiled coil</keyword>
<feature type="region of interest" description="Disordered" evidence="6">
    <location>
        <begin position="423"/>
        <end position="475"/>
    </location>
</feature>
<reference evidence="9" key="1">
    <citation type="journal article" date="2014" name="Nat. Commun.">
        <title>The emerging biofuel crop Camelina sativa retains a highly undifferentiated hexaploid genome structure.</title>
        <authorList>
            <person name="Kagale S."/>
            <person name="Koh C."/>
            <person name="Nixon J."/>
            <person name="Bollina V."/>
            <person name="Clarke W.E."/>
            <person name="Tuteja R."/>
            <person name="Spillane C."/>
            <person name="Robinson S.J."/>
            <person name="Links M.G."/>
            <person name="Clarke C."/>
            <person name="Higgins E.E."/>
            <person name="Huebert T."/>
            <person name="Sharpe A.G."/>
            <person name="Parkin I.A."/>
        </authorList>
    </citation>
    <scope>NUCLEOTIDE SEQUENCE [LARGE SCALE GENOMIC DNA]</scope>
    <source>
        <strain evidence="9">cv. DH55</strain>
    </source>
</reference>
<dbReference type="InterPro" id="IPR012919">
    <property type="entry name" value="SUN_dom"/>
</dbReference>
<evidence type="ECO:0000256" key="7">
    <source>
        <dbReference type="SAM" id="Phobius"/>
    </source>
</evidence>
<feature type="transmembrane region" description="Helical" evidence="7">
    <location>
        <begin position="643"/>
        <end position="661"/>
    </location>
</feature>
<dbReference type="RefSeq" id="XP_010477561.1">
    <property type="nucleotide sequence ID" value="XM_010479259.2"/>
</dbReference>
<keyword evidence="3 7" id="KW-1133">Transmembrane helix</keyword>
<keyword evidence="9" id="KW-1185">Reference proteome</keyword>
<feature type="region of interest" description="Disordered" evidence="6">
    <location>
        <begin position="85"/>
        <end position="172"/>
    </location>
</feature>
<proteinExistence type="predicted"/>
<feature type="compositionally biased region" description="Polar residues" evidence="6">
    <location>
        <begin position="203"/>
        <end position="221"/>
    </location>
</feature>